<dbReference type="GO" id="GO:0046872">
    <property type="term" value="F:metal ion binding"/>
    <property type="evidence" value="ECO:0007669"/>
    <property type="project" value="UniProtKB-KW"/>
</dbReference>
<comment type="cofactor">
    <cofactor evidence="10">
        <name>Ca(2+)</name>
        <dbReference type="ChEBI" id="CHEBI:29108"/>
    </cofactor>
    <text evidence="10">Binds 2 calcium ions per subunit.</text>
</comment>
<keyword evidence="6 10" id="KW-0479">Metal-binding</keyword>
<evidence type="ECO:0000256" key="4">
    <source>
        <dbReference type="ARBA" id="ARBA00022559"/>
    </source>
</evidence>
<evidence type="ECO:0000256" key="2">
    <source>
        <dbReference type="ARBA" id="ARBA00001970"/>
    </source>
</evidence>
<keyword evidence="8" id="KW-0408">Iron</keyword>
<evidence type="ECO:0000256" key="7">
    <source>
        <dbReference type="ARBA" id="ARBA00023002"/>
    </source>
</evidence>
<evidence type="ECO:0000256" key="10">
    <source>
        <dbReference type="PIRSR" id="PIRSR600823-3"/>
    </source>
</evidence>
<evidence type="ECO:0000313" key="15">
    <source>
        <dbReference type="Proteomes" id="UP000264353"/>
    </source>
</evidence>
<reference evidence="14 15" key="1">
    <citation type="submission" date="2018-06" db="EMBL/GenBank/DDBJ databases">
        <title>WGS assembly of Brassica rapa FPsc.</title>
        <authorList>
            <person name="Bowman J."/>
            <person name="Kohchi T."/>
            <person name="Yamato K."/>
            <person name="Jenkins J."/>
            <person name="Shu S."/>
            <person name="Ishizaki K."/>
            <person name="Yamaoka S."/>
            <person name="Nishihama R."/>
            <person name="Nakamura Y."/>
            <person name="Berger F."/>
            <person name="Adam C."/>
            <person name="Aki S."/>
            <person name="Althoff F."/>
            <person name="Araki T."/>
            <person name="Arteaga-Vazquez M."/>
            <person name="Balasubrmanian S."/>
            <person name="Bauer D."/>
            <person name="Boehm C."/>
            <person name="Briginshaw L."/>
            <person name="Caballero-Perez J."/>
            <person name="Catarino B."/>
            <person name="Chen F."/>
            <person name="Chiyoda S."/>
            <person name="Chovatia M."/>
            <person name="Davies K."/>
            <person name="Delmans M."/>
            <person name="Demura T."/>
            <person name="Dierschke T."/>
            <person name="Dolan L."/>
            <person name="Dorantes-Acosta A."/>
            <person name="Eklund D."/>
            <person name="Florent S."/>
            <person name="Flores-Sandoval E."/>
            <person name="Fujiyama A."/>
            <person name="Fukuzawa H."/>
            <person name="Galik B."/>
            <person name="Grimanelli D."/>
            <person name="Grimwood J."/>
            <person name="Grossniklaus U."/>
            <person name="Hamada T."/>
            <person name="Haseloff J."/>
            <person name="Hetherington A."/>
            <person name="Higo A."/>
            <person name="Hirakawa Y."/>
            <person name="Hundley H."/>
            <person name="Ikeda Y."/>
            <person name="Inoue K."/>
            <person name="Inoue S."/>
            <person name="Ishida S."/>
            <person name="Jia Q."/>
            <person name="Kakita M."/>
            <person name="Kanazawa T."/>
            <person name="Kawai Y."/>
            <person name="Kawashima T."/>
            <person name="Kennedy M."/>
            <person name="Kinose K."/>
            <person name="Kinoshita T."/>
            <person name="Kohara Y."/>
            <person name="Koide E."/>
            <person name="Komatsu K."/>
            <person name="Kopischke S."/>
            <person name="Kubo M."/>
            <person name="Kyozuka J."/>
            <person name="Lagercrantz U."/>
            <person name="Lin S."/>
            <person name="Lindquist E."/>
            <person name="Lipzen A."/>
            <person name="Lu C."/>
            <person name="Luna E."/>
            <person name="Martienssen R."/>
            <person name="Minamino N."/>
            <person name="Mizutani M."/>
            <person name="Mizutani M."/>
            <person name="Mochizuki N."/>
            <person name="Monte I."/>
            <person name="Mosher R."/>
            <person name="Nagasaki H."/>
            <person name="Nakagami H."/>
            <person name="Naramoto S."/>
            <person name="Nishitani K."/>
            <person name="Ohtani M."/>
            <person name="Okamoto T."/>
            <person name="Okumura M."/>
            <person name="Phillips J."/>
            <person name="Pollak B."/>
            <person name="Reinders A."/>
            <person name="Roevekamp M."/>
            <person name="Sano R."/>
            <person name="Sawa S."/>
            <person name="Schmid M."/>
            <person name="Shirakawa M."/>
            <person name="Solano R."/>
            <person name="Spunde A."/>
            <person name="Suetsugu N."/>
            <person name="Sugano S."/>
            <person name="Sugiyama A."/>
            <person name="Sun R."/>
            <person name="Suzuki Y."/>
            <person name="Takenaka M."/>
            <person name="Takezawa D."/>
            <person name="Tomogane H."/>
            <person name="Tsuzuki M."/>
            <person name="Ueda T."/>
            <person name="Umeda M."/>
            <person name="Ward J."/>
            <person name="Watanabe Y."/>
            <person name="Yazaki K."/>
            <person name="Yokoyama R."/>
            <person name="Yoshitake Y."/>
            <person name="Yotsui I."/>
            <person name="Zachgo S."/>
            <person name="Schmutz J."/>
        </authorList>
    </citation>
    <scope>NUCLEOTIDE SEQUENCE [LARGE SCALE GENOMIC DNA]</scope>
    <source>
        <strain evidence="15">cv. B-3</strain>
    </source>
</reference>
<accession>A0A398AKG3</accession>
<dbReference type="GO" id="GO:0140825">
    <property type="term" value="F:lactoperoxidase activity"/>
    <property type="evidence" value="ECO:0007669"/>
    <property type="project" value="UniProtKB-EC"/>
</dbReference>
<keyword evidence="7" id="KW-0560">Oxidoreductase</keyword>
<dbReference type="PANTHER" id="PTHR31517">
    <property type="match status" value="1"/>
</dbReference>
<dbReference type="GO" id="GO:0006979">
    <property type="term" value="P:response to oxidative stress"/>
    <property type="evidence" value="ECO:0007669"/>
    <property type="project" value="InterPro"/>
</dbReference>
<evidence type="ECO:0000256" key="5">
    <source>
        <dbReference type="ARBA" id="ARBA00022617"/>
    </source>
</evidence>
<gene>
    <name evidence="14" type="ORF">BRARA_A00132</name>
</gene>
<feature type="binding site" evidence="10">
    <location>
        <position position="123"/>
    </location>
    <ligand>
        <name>Ca(2+)</name>
        <dbReference type="ChEBI" id="CHEBI:29108"/>
        <label>2</label>
    </ligand>
</feature>
<comment type="cofactor">
    <cofactor evidence="2">
        <name>heme b</name>
        <dbReference type="ChEBI" id="CHEBI:60344"/>
    </cofactor>
</comment>
<name>A0A398AKG3_BRACM</name>
<evidence type="ECO:0000256" key="8">
    <source>
        <dbReference type="ARBA" id="ARBA00023004"/>
    </source>
</evidence>
<dbReference type="PANTHER" id="PTHR31517:SF82">
    <property type="entry name" value="PEROXIDASE 50-RELATED"/>
    <property type="match status" value="1"/>
</dbReference>
<evidence type="ECO:0000256" key="6">
    <source>
        <dbReference type="ARBA" id="ARBA00022723"/>
    </source>
</evidence>
<dbReference type="Gene3D" id="1.10.420.10">
    <property type="entry name" value="Peroxidase, domain 2"/>
    <property type="match status" value="2"/>
</dbReference>
<comment type="catalytic activity">
    <reaction evidence="1">
        <text>2 a phenolic donor + H2O2 = 2 a phenolic radical donor + 2 H2O</text>
        <dbReference type="Rhea" id="RHEA:56136"/>
        <dbReference type="ChEBI" id="CHEBI:15377"/>
        <dbReference type="ChEBI" id="CHEBI:16240"/>
        <dbReference type="ChEBI" id="CHEBI:139520"/>
        <dbReference type="ChEBI" id="CHEBI:139521"/>
        <dbReference type="EC" id="1.11.1.7"/>
    </reaction>
</comment>
<dbReference type="Gene3D" id="1.10.520.10">
    <property type="match status" value="2"/>
</dbReference>
<feature type="binding site" evidence="10">
    <location>
        <position position="128"/>
    </location>
    <ligand>
        <name>Ca(2+)</name>
        <dbReference type="ChEBI" id="CHEBI:29108"/>
        <label>2</label>
    </ligand>
</feature>
<dbReference type="EC" id="1.11.1.7" evidence="3"/>
<dbReference type="InterPro" id="IPR010255">
    <property type="entry name" value="Haem_peroxidase_sf"/>
</dbReference>
<comment type="similarity">
    <text evidence="11">Belongs to the peroxidase family.</text>
</comment>
<feature type="signal peptide" evidence="12">
    <location>
        <begin position="1"/>
        <end position="24"/>
    </location>
</feature>
<dbReference type="Pfam" id="PF00141">
    <property type="entry name" value="peroxidase"/>
    <property type="match status" value="1"/>
</dbReference>
<feature type="binding site" evidence="9">
    <location>
        <position position="77"/>
    </location>
    <ligand>
        <name>substrate</name>
    </ligand>
</feature>
<dbReference type="GO" id="GO:0020037">
    <property type="term" value="F:heme binding"/>
    <property type="evidence" value="ECO:0007669"/>
    <property type="project" value="InterPro"/>
</dbReference>
<keyword evidence="12" id="KW-0732">Signal</keyword>
<evidence type="ECO:0000256" key="1">
    <source>
        <dbReference type="ARBA" id="ARBA00000189"/>
    </source>
</evidence>
<evidence type="ECO:0000256" key="12">
    <source>
        <dbReference type="SAM" id="SignalP"/>
    </source>
</evidence>
<dbReference type="InterPro" id="IPR002016">
    <property type="entry name" value="Haem_peroxidase"/>
</dbReference>
<evidence type="ECO:0000259" key="13">
    <source>
        <dbReference type="PROSITE" id="PS50873"/>
    </source>
</evidence>
<feature type="binding site" evidence="10">
    <location>
        <position position="120"/>
    </location>
    <ligand>
        <name>Ca(2+)</name>
        <dbReference type="ChEBI" id="CHEBI:29108"/>
        <label>2</label>
    </ligand>
</feature>
<dbReference type="EMBL" id="CM010628">
    <property type="protein sequence ID" value="RID77204.1"/>
    <property type="molecule type" value="Genomic_DNA"/>
</dbReference>
<dbReference type="AlphaFoldDB" id="A0A398AKG3"/>
<sequence>MSTNKMNLLSLFLSLFLTLNPTSAQLRRKLPKIEQIVRNAFGQKIQQSQVGGPWYDVELGRLDGLSSTAASVEGMLPQPTENVSKLASHFAKNGLSLDDMIALSELCPKDLDPHKEIFMDPTTPGKFDNQGRGLFKSDQALFTDPRSKPTVNLWDGNGQLYNQAFVNSMNKLGPLDVKTGRDGNIRSNCETFN</sequence>
<organism evidence="14 15">
    <name type="scientific">Brassica campestris</name>
    <name type="common">Field mustard</name>
    <dbReference type="NCBI Taxonomy" id="3711"/>
    <lineage>
        <taxon>Eukaryota</taxon>
        <taxon>Viridiplantae</taxon>
        <taxon>Streptophyta</taxon>
        <taxon>Embryophyta</taxon>
        <taxon>Tracheophyta</taxon>
        <taxon>Spermatophyta</taxon>
        <taxon>Magnoliopsida</taxon>
        <taxon>eudicotyledons</taxon>
        <taxon>Gunneridae</taxon>
        <taxon>Pentapetalae</taxon>
        <taxon>rosids</taxon>
        <taxon>malvids</taxon>
        <taxon>Brassicales</taxon>
        <taxon>Brassicaceae</taxon>
        <taxon>Brassiceae</taxon>
        <taxon>Brassica</taxon>
    </lineage>
</organism>
<evidence type="ECO:0000313" key="14">
    <source>
        <dbReference type="EMBL" id="RID77204.1"/>
    </source>
</evidence>
<feature type="chain" id="PRO_5017442891" description="peroxidase" evidence="12">
    <location>
        <begin position="25"/>
        <end position="193"/>
    </location>
</feature>
<dbReference type="PROSITE" id="PS50873">
    <property type="entry name" value="PEROXIDASE_4"/>
    <property type="match status" value="1"/>
</dbReference>
<keyword evidence="4" id="KW-0575">Peroxidase</keyword>
<protein>
    <recommendedName>
        <fullName evidence="3">peroxidase</fullName>
        <ecNumber evidence="3">1.11.1.7</ecNumber>
    </recommendedName>
</protein>
<proteinExistence type="inferred from homology"/>
<evidence type="ECO:0000256" key="9">
    <source>
        <dbReference type="PIRSR" id="PIRSR600823-2"/>
    </source>
</evidence>
<evidence type="ECO:0000256" key="3">
    <source>
        <dbReference type="ARBA" id="ARBA00012313"/>
    </source>
</evidence>
<keyword evidence="10" id="KW-0106">Calcium</keyword>
<dbReference type="InterPro" id="IPR000823">
    <property type="entry name" value="Peroxidase_pln"/>
</dbReference>
<feature type="domain" description="Plant heme peroxidase family profile" evidence="13">
    <location>
        <begin position="36"/>
        <end position="193"/>
    </location>
</feature>
<evidence type="ECO:0000256" key="11">
    <source>
        <dbReference type="RuleBase" id="RU004241"/>
    </source>
</evidence>
<dbReference type="SUPFAM" id="SSF48113">
    <property type="entry name" value="Heme-dependent peroxidases"/>
    <property type="match status" value="1"/>
</dbReference>
<keyword evidence="5" id="KW-0349">Heme</keyword>
<dbReference type="Proteomes" id="UP000264353">
    <property type="component" value="Chromosome A1"/>
</dbReference>